<dbReference type="InterPro" id="IPR023214">
    <property type="entry name" value="HAD_sf"/>
</dbReference>
<feature type="binding site" evidence="9">
    <location>
        <begin position="10"/>
        <end position="12"/>
    </location>
    <ligand>
        <name>substrate</name>
    </ligand>
</feature>
<evidence type="ECO:0000256" key="9">
    <source>
        <dbReference type="PIRSR" id="PIRSR004682-2"/>
    </source>
</evidence>
<comment type="cofactor">
    <cofactor evidence="11">
        <name>Zn(2+)</name>
        <dbReference type="ChEBI" id="CHEBI:29105"/>
    </cofactor>
</comment>
<evidence type="ECO:0000256" key="11">
    <source>
        <dbReference type="PIRSR" id="PIRSR004682-4"/>
    </source>
</evidence>
<dbReference type="EC" id="3.1.3.-" evidence="7"/>
<evidence type="ECO:0000256" key="8">
    <source>
        <dbReference type="PIRSR" id="PIRSR004682-1"/>
    </source>
</evidence>
<feature type="binding site" evidence="11">
    <location>
        <position position="129"/>
    </location>
    <ligand>
        <name>Mg(2+)</name>
        <dbReference type="ChEBI" id="CHEBI:18420"/>
    </ligand>
</feature>
<feature type="binding site" evidence="11">
    <location>
        <position position="101"/>
    </location>
    <ligand>
        <name>Zn(2+)</name>
        <dbReference type="ChEBI" id="CHEBI:29105"/>
    </ligand>
</feature>
<dbReference type="InterPro" id="IPR004446">
    <property type="entry name" value="Heptose_bisP_phosphatase"/>
</dbReference>
<sequence length="193" mass="21416">MKPKPFVLLDRDGTIIRECHYLSDPNLVELLPSAAEGMRKMQEMGLGIAAITNQSAIGRGYFNLSRLAEIHQRLSALLAAEGVHLDGIYFCPHRPDETCQCRKPKTGMVERAAEELNFDLPSSYVIGDKPCDIELGNNIGATTFLVRTGYGSKFARDGMVNCNYVVDNLLEAATIIEEKLILEKRKMVDAPRS</sequence>
<organism evidence="12 13">
    <name type="scientific">Roseofilum reptotaenium AO1-A</name>
    <dbReference type="NCBI Taxonomy" id="1925591"/>
    <lineage>
        <taxon>Bacteria</taxon>
        <taxon>Bacillati</taxon>
        <taxon>Cyanobacteriota</taxon>
        <taxon>Cyanophyceae</taxon>
        <taxon>Desertifilales</taxon>
        <taxon>Desertifilaceae</taxon>
        <taxon>Roseofilum</taxon>
    </lineage>
</organism>
<evidence type="ECO:0000256" key="3">
    <source>
        <dbReference type="ARBA" id="ARBA00022723"/>
    </source>
</evidence>
<feature type="binding site" evidence="11">
    <location>
        <position position="91"/>
    </location>
    <ligand>
        <name>Zn(2+)</name>
        <dbReference type="ChEBI" id="CHEBI:29105"/>
    </ligand>
</feature>
<dbReference type="Gene3D" id="3.40.50.1000">
    <property type="entry name" value="HAD superfamily/HAD-like"/>
    <property type="match status" value="1"/>
</dbReference>
<dbReference type="AlphaFoldDB" id="A0A1L9QS55"/>
<dbReference type="NCBIfam" id="TIGR01656">
    <property type="entry name" value="Histidinol-ppas"/>
    <property type="match status" value="1"/>
</dbReference>
<dbReference type="InterPro" id="IPR006549">
    <property type="entry name" value="HAD-SF_hydro_IIIA"/>
</dbReference>
<keyword evidence="5 7" id="KW-0119">Carbohydrate metabolism</keyword>
<dbReference type="PIRSF" id="PIRSF004682">
    <property type="entry name" value="GmhB"/>
    <property type="match status" value="1"/>
</dbReference>
<dbReference type="InterPro" id="IPR036412">
    <property type="entry name" value="HAD-like_sf"/>
</dbReference>
<feature type="binding site" evidence="9">
    <location>
        <begin position="52"/>
        <end position="55"/>
    </location>
    <ligand>
        <name>substrate</name>
    </ligand>
</feature>
<dbReference type="SUPFAM" id="SSF56784">
    <property type="entry name" value="HAD-like"/>
    <property type="match status" value="1"/>
</dbReference>
<evidence type="ECO:0000313" key="12">
    <source>
        <dbReference type="EMBL" id="OJJ25525.1"/>
    </source>
</evidence>
<comment type="caution">
    <text evidence="12">The sequence shown here is derived from an EMBL/GenBank/DDBJ whole genome shotgun (WGS) entry which is preliminary data.</text>
</comment>
<dbReference type="GO" id="GO:0046872">
    <property type="term" value="F:metal ion binding"/>
    <property type="evidence" value="ECO:0007669"/>
    <property type="project" value="UniProtKB-KW"/>
</dbReference>
<dbReference type="GO" id="GO:0016791">
    <property type="term" value="F:phosphatase activity"/>
    <property type="evidence" value="ECO:0007669"/>
    <property type="project" value="InterPro"/>
</dbReference>
<feature type="binding site" evidence="9">
    <location>
        <position position="129"/>
    </location>
    <ligand>
        <name>substrate</name>
    </ligand>
</feature>
<keyword evidence="3 11" id="KW-0479">Metal-binding</keyword>
<comment type="cofactor">
    <cofactor evidence="11">
        <name>Mg(2+)</name>
        <dbReference type="ChEBI" id="CHEBI:18420"/>
    </cofactor>
</comment>
<feature type="binding site" evidence="9">
    <location>
        <begin position="102"/>
        <end position="103"/>
    </location>
    <ligand>
        <name>substrate</name>
    </ligand>
</feature>
<dbReference type="PANTHER" id="PTHR42891:SF1">
    <property type="entry name" value="D-GLYCERO-BETA-D-MANNO-HEPTOSE-1,7-BISPHOSPHATE 7-PHOSPHATASE"/>
    <property type="match status" value="1"/>
</dbReference>
<feature type="site" description="Contributes to substrate recognition" evidence="10">
    <location>
        <position position="102"/>
    </location>
</feature>
<dbReference type="Pfam" id="PF13242">
    <property type="entry name" value="Hydrolase_like"/>
    <property type="match status" value="1"/>
</dbReference>
<feature type="binding site" evidence="11">
    <location>
        <position position="12"/>
    </location>
    <ligand>
        <name>Mg(2+)</name>
        <dbReference type="ChEBI" id="CHEBI:18420"/>
    </ligand>
</feature>
<protein>
    <recommendedName>
        <fullName evidence="6 7">D,D-heptose 1,7-bisphosphate phosphatase</fullName>
        <ecNumber evidence="7">3.1.3.-</ecNumber>
    </recommendedName>
</protein>
<dbReference type="InterPro" id="IPR006543">
    <property type="entry name" value="Histidinol-phos"/>
</dbReference>
<dbReference type="CDD" id="cd07503">
    <property type="entry name" value="HAD_HisB-N"/>
    <property type="match status" value="1"/>
</dbReference>
<dbReference type="EMBL" id="MLAW01000016">
    <property type="protein sequence ID" value="OJJ25525.1"/>
    <property type="molecule type" value="Genomic_DNA"/>
</dbReference>
<comment type="subcellular location">
    <subcellularLocation>
        <location evidence="1 7">Cytoplasm</location>
    </subcellularLocation>
</comment>
<evidence type="ECO:0000256" key="7">
    <source>
        <dbReference type="PIRNR" id="PIRNR004682"/>
    </source>
</evidence>
<accession>A0A1L9QS55</accession>
<dbReference type="Proteomes" id="UP000183940">
    <property type="component" value="Unassembled WGS sequence"/>
</dbReference>
<evidence type="ECO:0000256" key="2">
    <source>
        <dbReference type="ARBA" id="ARBA00022490"/>
    </source>
</evidence>
<keyword evidence="11" id="KW-0862">Zinc</keyword>
<dbReference type="GO" id="GO:0005975">
    <property type="term" value="P:carbohydrate metabolic process"/>
    <property type="evidence" value="ECO:0007669"/>
    <property type="project" value="InterPro"/>
</dbReference>
<evidence type="ECO:0000256" key="6">
    <source>
        <dbReference type="ARBA" id="ARBA00031828"/>
    </source>
</evidence>
<keyword evidence="13" id="KW-1185">Reference proteome</keyword>
<dbReference type="NCBIfam" id="TIGR01662">
    <property type="entry name" value="HAD-SF-IIIA"/>
    <property type="match status" value="1"/>
</dbReference>
<feature type="site" description="Stabilizes the phosphoryl group" evidence="10">
    <location>
        <position position="103"/>
    </location>
</feature>
<feature type="binding site" evidence="11">
    <location>
        <position position="99"/>
    </location>
    <ligand>
        <name>Zn(2+)</name>
        <dbReference type="ChEBI" id="CHEBI:29105"/>
    </ligand>
</feature>
<feature type="binding site" evidence="11">
    <location>
        <position position="10"/>
    </location>
    <ligand>
        <name>Mg(2+)</name>
        <dbReference type="ChEBI" id="CHEBI:18420"/>
    </ligand>
</feature>
<name>A0A1L9QS55_9CYAN</name>
<keyword evidence="4 7" id="KW-0378">Hydrolase</keyword>
<proteinExistence type="inferred from homology"/>
<evidence type="ECO:0000256" key="10">
    <source>
        <dbReference type="PIRSR" id="PIRSR004682-3"/>
    </source>
</evidence>
<feature type="active site" description="Proton donor" evidence="8">
    <location>
        <position position="12"/>
    </location>
</feature>
<dbReference type="GO" id="GO:0005737">
    <property type="term" value="C:cytoplasm"/>
    <property type="evidence" value="ECO:0007669"/>
    <property type="project" value="UniProtKB-SubCell"/>
</dbReference>
<gene>
    <name evidence="12" type="ORF">BI308_11195</name>
</gene>
<evidence type="ECO:0000256" key="4">
    <source>
        <dbReference type="ARBA" id="ARBA00022801"/>
    </source>
</evidence>
<dbReference type="PANTHER" id="PTHR42891">
    <property type="entry name" value="D-GLYCERO-BETA-D-MANNO-HEPTOSE-1,7-BISPHOSPHATE 7-PHOSPHATASE"/>
    <property type="match status" value="1"/>
</dbReference>
<comment type="similarity">
    <text evidence="7">Belongs to the gmhB family.</text>
</comment>
<feature type="active site" description="Nucleophile" evidence="8">
    <location>
        <position position="10"/>
    </location>
</feature>
<feature type="site" description="Stabilizes the phosphoryl group" evidence="10">
    <location>
        <position position="52"/>
    </location>
</feature>
<keyword evidence="2 7" id="KW-0963">Cytoplasm</keyword>
<feature type="binding site" evidence="11">
    <location>
        <position position="93"/>
    </location>
    <ligand>
        <name>Zn(2+)</name>
        <dbReference type="ChEBI" id="CHEBI:29105"/>
    </ligand>
</feature>
<feature type="binding site" evidence="9">
    <location>
        <begin position="18"/>
        <end position="21"/>
    </location>
    <ligand>
        <name>substrate</name>
    </ligand>
</feature>
<evidence type="ECO:0000256" key="1">
    <source>
        <dbReference type="ARBA" id="ARBA00004496"/>
    </source>
</evidence>
<evidence type="ECO:0000256" key="5">
    <source>
        <dbReference type="ARBA" id="ARBA00023277"/>
    </source>
</evidence>
<evidence type="ECO:0000313" key="13">
    <source>
        <dbReference type="Proteomes" id="UP000183940"/>
    </source>
</evidence>
<keyword evidence="11" id="KW-0460">Magnesium</keyword>
<feature type="binding site" evidence="11">
    <location>
        <position position="128"/>
    </location>
    <ligand>
        <name>Mg(2+)</name>
        <dbReference type="ChEBI" id="CHEBI:18420"/>
    </ligand>
</feature>
<dbReference type="STRING" id="1925591.BI308_11195"/>
<reference evidence="12" key="1">
    <citation type="submission" date="2016-10" db="EMBL/GenBank/DDBJ databases">
        <title>CRISPR-Cas defence system in Roseofilum reptotaenium: evidence of a bacteriophage-cyanobacterium arms race in the coral black band disease.</title>
        <authorList>
            <person name="Buerger P."/>
            <person name="Wood-Charlson E.M."/>
            <person name="Weynberg K.D."/>
            <person name="Willis B."/>
            <person name="Van Oppen M.J."/>
        </authorList>
    </citation>
    <scope>NUCLEOTIDE SEQUENCE [LARGE SCALE GENOMIC DNA]</scope>
    <source>
        <strain evidence="12">AO1-A</strain>
    </source>
</reference>